<accession>A0A5J5GPV1</accession>
<sequence length="503" mass="53997">MSRLLPRSPPVRGQGARMTRGLNSMPFSTFLTRFRKEEDGAATISSLFFTVAALALAGLALDQAHAWQSQTRLQVATDAAALAAGTKLEDFDSARSLALEVAEENLGRSGIVNASDVEFGSWDQAAGTFTLSSDPEVVNAVRVSADLTKAGNDAVPTFLLKFVGINSWEMGAQTLVIDEPSAGAKDPETNEPVGPECEMMTVISYGRVDTGGGNHLNKGVCIHGQTGVLTGGGDHYDMEVTFSALNESDVTINHYGPSEIPVEHLRMGRDLQPTILPHLQEMHADLWATLYNNGNPPETYQGALLPDFLYDNGPAKVVVMEGWWTVREQDLEEGTIYVVNGGAQFSGNVDATNVAFIVNGYFGTGGGRKLHFEDVFIFGRQVGLAGDVTWGEKGTQCKKDYFSVYLFGLESLQMGGWSNNGVSTNGVVAASPSWNPGGNMKARNVYFETGVQGQDSSTPLGGDLSINGNPCSFELDSHYELATIPPTWRNSGEPVPARSRLVQ</sequence>
<organism evidence="2 3">
    <name type="scientific">Histidinibacterium aquaticum</name>
    <dbReference type="NCBI Taxonomy" id="2613962"/>
    <lineage>
        <taxon>Bacteria</taxon>
        <taxon>Pseudomonadati</taxon>
        <taxon>Pseudomonadota</taxon>
        <taxon>Alphaproteobacteria</taxon>
        <taxon>Rhodobacterales</taxon>
        <taxon>Paracoccaceae</taxon>
        <taxon>Histidinibacterium</taxon>
    </lineage>
</organism>
<evidence type="ECO:0000259" key="1">
    <source>
        <dbReference type="Pfam" id="PF13400"/>
    </source>
</evidence>
<keyword evidence="3" id="KW-1185">Reference proteome</keyword>
<name>A0A5J5GPV1_9RHOB</name>
<feature type="domain" description="Putative Flp pilus-assembly TadG-like N-terminal" evidence="1">
    <location>
        <begin position="40"/>
        <end position="85"/>
    </location>
</feature>
<dbReference type="EMBL" id="VYQE01000001">
    <property type="protein sequence ID" value="KAA9009773.1"/>
    <property type="molecule type" value="Genomic_DNA"/>
</dbReference>
<dbReference type="AlphaFoldDB" id="A0A5J5GPV1"/>
<dbReference type="Proteomes" id="UP000326554">
    <property type="component" value="Unassembled WGS sequence"/>
</dbReference>
<protein>
    <recommendedName>
        <fullName evidence="1">Putative Flp pilus-assembly TadG-like N-terminal domain-containing protein</fullName>
    </recommendedName>
</protein>
<proteinExistence type="predicted"/>
<dbReference type="Pfam" id="PF13400">
    <property type="entry name" value="Tad"/>
    <property type="match status" value="1"/>
</dbReference>
<gene>
    <name evidence="2" type="ORF">F3S47_00445</name>
</gene>
<comment type="caution">
    <text evidence="2">The sequence shown here is derived from an EMBL/GenBank/DDBJ whole genome shotgun (WGS) entry which is preliminary data.</text>
</comment>
<reference evidence="2 3" key="1">
    <citation type="submission" date="2019-09" db="EMBL/GenBank/DDBJ databases">
        <authorList>
            <person name="Park J.-S."/>
            <person name="Choi H.-J."/>
        </authorList>
    </citation>
    <scope>NUCLEOTIDE SEQUENCE [LARGE SCALE GENOMIC DNA]</scope>
    <source>
        <strain evidence="2 3">176SS1-4</strain>
    </source>
</reference>
<evidence type="ECO:0000313" key="2">
    <source>
        <dbReference type="EMBL" id="KAA9009773.1"/>
    </source>
</evidence>
<evidence type="ECO:0000313" key="3">
    <source>
        <dbReference type="Proteomes" id="UP000326554"/>
    </source>
</evidence>
<dbReference type="InterPro" id="IPR028087">
    <property type="entry name" value="Tad_N"/>
</dbReference>